<dbReference type="Proteomes" id="UP000698963">
    <property type="component" value="Unassembled WGS sequence"/>
</dbReference>
<comment type="function">
    <text evidence="1">Involved in the modulation of the specificity of the ClpAP-mediated ATP-dependent protein degradation.</text>
</comment>
<gene>
    <name evidence="1 3" type="primary">clpS</name>
    <name evidence="3" type="ORF">K8W16_08110</name>
</gene>
<keyword evidence="3" id="KW-0378">Hydrolase</keyword>
<dbReference type="AlphaFoldDB" id="A0A921DT15"/>
<dbReference type="PANTHER" id="PTHR33473">
    <property type="entry name" value="ATP-DEPENDENT CLP PROTEASE ADAPTER PROTEIN CLPS1, CHLOROPLASTIC"/>
    <property type="match status" value="1"/>
</dbReference>
<protein>
    <recommendedName>
        <fullName evidence="1">ATP-dependent Clp protease adapter protein ClpS</fullName>
    </recommendedName>
</protein>
<dbReference type="GO" id="GO:0006508">
    <property type="term" value="P:proteolysis"/>
    <property type="evidence" value="ECO:0007669"/>
    <property type="project" value="UniProtKB-UniRule"/>
</dbReference>
<dbReference type="InterPro" id="IPR003769">
    <property type="entry name" value="ClpS_core"/>
</dbReference>
<dbReference type="InterPro" id="IPR022935">
    <property type="entry name" value="ClpS"/>
</dbReference>
<dbReference type="InterPro" id="IPR014719">
    <property type="entry name" value="Ribosomal_bL12_C/ClpS-like"/>
</dbReference>
<evidence type="ECO:0000256" key="1">
    <source>
        <dbReference type="HAMAP-Rule" id="MF_00302"/>
    </source>
</evidence>
<comment type="similarity">
    <text evidence="1">Belongs to the ClpS family.</text>
</comment>
<feature type="domain" description="Adaptor protein ClpS core" evidence="2">
    <location>
        <begin position="22"/>
        <end position="101"/>
    </location>
</feature>
<reference evidence="3" key="1">
    <citation type="journal article" date="2021" name="PeerJ">
        <title>Extensive microbial diversity within the chicken gut microbiome revealed by metagenomics and culture.</title>
        <authorList>
            <person name="Gilroy R."/>
            <person name="Ravi A."/>
            <person name="Getino M."/>
            <person name="Pursley I."/>
            <person name="Horton D.L."/>
            <person name="Alikhan N.F."/>
            <person name="Baker D."/>
            <person name="Gharbi K."/>
            <person name="Hall N."/>
            <person name="Watson M."/>
            <person name="Adriaenssens E.M."/>
            <person name="Foster-Nyarko E."/>
            <person name="Jarju S."/>
            <person name="Secka A."/>
            <person name="Antonio M."/>
            <person name="Oren A."/>
            <person name="Chaudhuri R.R."/>
            <person name="La Ragione R."/>
            <person name="Hildebrand F."/>
            <person name="Pallen M.J."/>
        </authorList>
    </citation>
    <scope>NUCLEOTIDE SEQUENCE</scope>
    <source>
        <strain evidence="3">ChiGjej2B2-19336</strain>
    </source>
</reference>
<dbReference type="GO" id="GO:0030163">
    <property type="term" value="P:protein catabolic process"/>
    <property type="evidence" value="ECO:0007669"/>
    <property type="project" value="InterPro"/>
</dbReference>
<dbReference type="GO" id="GO:0008233">
    <property type="term" value="F:peptidase activity"/>
    <property type="evidence" value="ECO:0007669"/>
    <property type="project" value="UniProtKB-KW"/>
</dbReference>
<reference evidence="3" key="2">
    <citation type="submission" date="2021-09" db="EMBL/GenBank/DDBJ databases">
        <authorList>
            <person name="Gilroy R."/>
        </authorList>
    </citation>
    <scope>NUCLEOTIDE SEQUENCE</scope>
    <source>
        <strain evidence="3">ChiGjej2B2-19336</strain>
    </source>
</reference>
<organism evidence="3 4">
    <name type="scientific">Mailhella massiliensis</name>
    <dbReference type="NCBI Taxonomy" id="1903261"/>
    <lineage>
        <taxon>Bacteria</taxon>
        <taxon>Pseudomonadati</taxon>
        <taxon>Thermodesulfobacteriota</taxon>
        <taxon>Desulfovibrionia</taxon>
        <taxon>Desulfovibrionales</taxon>
        <taxon>Desulfovibrionaceae</taxon>
        <taxon>Mailhella</taxon>
    </lineage>
</organism>
<proteinExistence type="inferred from homology"/>
<comment type="subunit">
    <text evidence="1">Binds to the N-terminal domain of the chaperone ClpA.</text>
</comment>
<keyword evidence="3" id="KW-0645">Protease</keyword>
<dbReference type="EMBL" id="DYZA01000164">
    <property type="protein sequence ID" value="HJD97592.1"/>
    <property type="molecule type" value="Genomic_DNA"/>
</dbReference>
<dbReference type="Pfam" id="PF02617">
    <property type="entry name" value="ClpS"/>
    <property type="match status" value="1"/>
</dbReference>
<name>A0A921DT15_9BACT</name>
<dbReference type="PANTHER" id="PTHR33473:SF19">
    <property type="entry name" value="ATP-DEPENDENT CLP PROTEASE ADAPTER PROTEIN CLPS"/>
    <property type="match status" value="1"/>
</dbReference>
<evidence type="ECO:0000313" key="4">
    <source>
        <dbReference type="Proteomes" id="UP000698963"/>
    </source>
</evidence>
<comment type="caution">
    <text evidence="3">The sequence shown here is derived from an EMBL/GenBank/DDBJ whole genome shotgun (WGS) entry which is preliminary data.</text>
</comment>
<dbReference type="RefSeq" id="WP_304122641.1">
    <property type="nucleotide sequence ID" value="NZ_DYZA01000164.1"/>
</dbReference>
<dbReference type="HAMAP" id="MF_00302">
    <property type="entry name" value="ClpS"/>
    <property type="match status" value="1"/>
</dbReference>
<dbReference type="SUPFAM" id="SSF54736">
    <property type="entry name" value="ClpS-like"/>
    <property type="match status" value="1"/>
</dbReference>
<dbReference type="NCBIfam" id="NF000672">
    <property type="entry name" value="PRK00033.1-5"/>
    <property type="match status" value="1"/>
</dbReference>
<accession>A0A921DT15</accession>
<evidence type="ECO:0000259" key="2">
    <source>
        <dbReference type="Pfam" id="PF02617"/>
    </source>
</evidence>
<dbReference type="Gene3D" id="3.30.1390.10">
    <property type="match status" value="1"/>
</dbReference>
<dbReference type="FunFam" id="3.30.1390.10:FF:000002">
    <property type="entry name" value="ATP-dependent Clp protease adapter protein ClpS"/>
    <property type="match status" value="1"/>
</dbReference>
<sequence>MSQEYEGAPGEESGVTLEEELKEPSMYRVLLHNDDYTTMDFVVNILQDVFHKSQQEAVAIMMSVHEKGTGVCGVYPKEIAEFRVNQVTGRAKIAGFPLRCTMEKE</sequence>
<evidence type="ECO:0000313" key="3">
    <source>
        <dbReference type="EMBL" id="HJD97592.1"/>
    </source>
</evidence>